<name>A0ABR3GGJ7_9PEZI</name>
<dbReference type="Proteomes" id="UP001447188">
    <property type="component" value="Unassembled WGS sequence"/>
</dbReference>
<organism evidence="2 3">
    <name type="scientific">Discina gigas</name>
    <dbReference type="NCBI Taxonomy" id="1032678"/>
    <lineage>
        <taxon>Eukaryota</taxon>
        <taxon>Fungi</taxon>
        <taxon>Dikarya</taxon>
        <taxon>Ascomycota</taxon>
        <taxon>Pezizomycotina</taxon>
        <taxon>Pezizomycetes</taxon>
        <taxon>Pezizales</taxon>
        <taxon>Discinaceae</taxon>
        <taxon>Discina</taxon>
    </lineage>
</organism>
<proteinExistence type="predicted"/>
<dbReference type="Pfam" id="PF01026">
    <property type="entry name" value="TatD_DNase"/>
    <property type="match status" value="2"/>
</dbReference>
<dbReference type="EMBL" id="JBBBZM010000078">
    <property type="protein sequence ID" value="KAL0635084.1"/>
    <property type="molecule type" value="Genomic_DNA"/>
</dbReference>
<evidence type="ECO:0000313" key="3">
    <source>
        <dbReference type="Proteomes" id="UP001447188"/>
    </source>
</evidence>
<dbReference type="InterPro" id="IPR001130">
    <property type="entry name" value="TatD-like"/>
</dbReference>
<dbReference type="PANTHER" id="PTHR47345:SF1">
    <property type="entry name" value="CUT9-INTERACTING PROTEIN SCN1"/>
    <property type="match status" value="1"/>
</dbReference>
<keyword evidence="3" id="KW-1185">Reference proteome</keyword>
<accession>A0ABR3GGJ7</accession>
<protein>
    <submittedName>
        <fullName evidence="2">Cut9-interacting protein scn1</fullName>
    </submittedName>
</protein>
<dbReference type="InterPro" id="IPR032466">
    <property type="entry name" value="Metal_Hydrolase"/>
</dbReference>
<feature type="region of interest" description="Disordered" evidence="1">
    <location>
        <begin position="280"/>
        <end position="315"/>
    </location>
</feature>
<dbReference type="PANTHER" id="PTHR47345">
    <property type="entry name" value="CUT9-INTERACTING PROTEIN SCN1"/>
    <property type="match status" value="1"/>
</dbReference>
<evidence type="ECO:0000313" key="2">
    <source>
        <dbReference type="EMBL" id="KAL0635084.1"/>
    </source>
</evidence>
<sequence>MRTRSESETAGDVEEYEPLPSSVWSLGIHDAHCHPTDTMSTAPKISSMKASGLVIMGTRFQDQSLVAKLAEEYGVYDPRDPEESRGRIVPSFGYHSWFSHLIWDDEADDLKQLSVKELKTVHYKRVLTSNPTDELIFALPEPKKLSEALNEIREYLERFPVALVGEIGLDRGFRIPHPLETSFIQEHSELEEAGRAPGQDEESKRLSPHKISMAHQKIVFVAQLKLAGELERAVSVHGVQCHGALFDTFRDLWKGHELVVESKKEMKRRRRKGEDGHEYLPDFAFIGDDSSEDEDDDEDWLTTRKSNIPPPAPRPKPFPPRVCLHSFSAPLQTLQQYLNQPTPKLQYPSQVYFSFSTTVNARSERGHMSKIMDTIKGVPNDRVLIESDLHTAGEDMDKALEGAVRLIAEVRGMEISDCASRLGTNWREFVFGQN</sequence>
<reference evidence="2 3" key="1">
    <citation type="submission" date="2024-02" db="EMBL/GenBank/DDBJ databases">
        <title>Discinaceae phylogenomics.</title>
        <authorList>
            <person name="Dirks A.C."/>
            <person name="James T.Y."/>
        </authorList>
    </citation>
    <scope>NUCLEOTIDE SEQUENCE [LARGE SCALE GENOMIC DNA]</scope>
    <source>
        <strain evidence="2 3">ACD0624</strain>
    </source>
</reference>
<evidence type="ECO:0000256" key="1">
    <source>
        <dbReference type="SAM" id="MobiDB-lite"/>
    </source>
</evidence>
<feature type="compositionally biased region" description="Acidic residues" evidence="1">
    <location>
        <begin position="289"/>
        <end position="300"/>
    </location>
</feature>
<dbReference type="InterPro" id="IPR053044">
    <property type="entry name" value="Metallo-hydrolase/TatD-type"/>
</dbReference>
<comment type="caution">
    <text evidence="2">The sequence shown here is derived from an EMBL/GenBank/DDBJ whole genome shotgun (WGS) entry which is preliminary data.</text>
</comment>
<dbReference type="Gene3D" id="3.20.20.140">
    <property type="entry name" value="Metal-dependent hydrolases"/>
    <property type="match status" value="1"/>
</dbReference>
<gene>
    <name evidence="2" type="primary">scn1</name>
    <name evidence="2" type="ORF">Q9L58_006013</name>
</gene>
<dbReference type="SUPFAM" id="SSF51556">
    <property type="entry name" value="Metallo-dependent hydrolases"/>
    <property type="match status" value="1"/>
</dbReference>